<feature type="region of interest" description="Disordered" evidence="1">
    <location>
        <begin position="1"/>
        <end position="21"/>
    </location>
</feature>
<protein>
    <submittedName>
        <fullName evidence="2">Uncharacterized protein</fullName>
    </submittedName>
</protein>
<dbReference type="Gramene" id="Mp5g09250.1">
    <property type="protein sequence ID" value="Mp5g09250.1.cds1"/>
    <property type="gene ID" value="Mp5g09250"/>
</dbReference>
<dbReference type="Proteomes" id="UP000244005">
    <property type="component" value="Unassembled WGS sequence"/>
</dbReference>
<feature type="region of interest" description="Disordered" evidence="1">
    <location>
        <begin position="55"/>
        <end position="86"/>
    </location>
</feature>
<reference evidence="3" key="1">
    <citation type="journal article" date="2017" name="Cell">
        <title>Insights into land plant evolution garnered from the Marchantia polymorpha genome.</title>
        <authorList>
            <person name="Bowman J.L."/>
            <person name="Kohchi T."/>
            <person name="Yamato K.T."/>
            <person name="Jenkins J."/>
            <person name="Shu S."/>
            <person name="Ishizaki K."/>
            <person name="Yamaoka S."/>
            <person name="Nishihama R."/>
            <person name="Nakamura Y."/>
            <person name="Berger F."/>
            <person name="Adam C."/>
            <person name="Aki S.S."/>
            <person name="Althoff F."/>
            <person name="Araki T."/>
            <person name="Arteaga-Vazquez M.A."/>
            <person name="Balasubrmanian S."/>
            <person name="Barry K."/>
            <person name="Bauer D."/>
            <person name="Boehm C.R."/>
            <person name="Briginshaw L."/>
            <person name="Caballero-Perez J."/>
            <person name="Catarino B."/>
            <person name="Chen F."/>
            <person name="Chiyoda S."/>
            <person name="Chovatia M."/>
            <person name="Davies K.M."/>
            <person name="Delmans M."/>
            <person name="Demura T."/>
            <person name="Dierschke T."/>
            <person name="Dolan L."/>
            <person name="Dorantes-Acosta A.E."/>
            <person name="Eklund D.M."/>
            <person name="Florent S.N."/>
            <person name="Flores-Sandoval E."/>
            <person name="Fujiyama A."/>
            <person name="Fukuzawa H."/>
            <person name="Galik B."/>
            <person name="Grimanelli D."/>
            <person name="Grimwood J."/>
            <person name="Grossniklaus U."/>
            <person name="Hamada T."/>
            <person name="Haseloff J."/>
            <person name="Hetherington A.J."/>
            <person name="Higo A."/>
            <person name="Hirakawa Y."/>
            <person name="Hundley H.N."/>
            <person name="Ikeda Y."/>
            <person name="Inoue K."/>
            <person name="Inoue S.I."/>
            <person name="Ishida S."/>
            <person name="Jia Q."/>
            <person name="Kakita M."/>
            <person name="Kanazawa T."/>
            <person name="Kawai Y."/>
            <person name="Kawashima T."/>
            <person name="Kennedy M."/>
            <person name="Kinose K."/>
            <person name="Kinoshita T."/>
            <person name="Kohara Y."/>
            <person name="Koide E."/>
            <person name="Komatsu K."/>
            <person name="Kopischke S."/>
            <person name="Kubo M."/>
            <person name="Kyozuka J."/>
            <person name="Lagercrantz U."/>
            <person name="Lin S.S."/>
            <person name="Lindquist E."/>
            <person name="Lipzen A.M."/>
            <person name="Lu C.W."/>
            <person name="De Luna E."/>
            <person name="Martienssen R.A."/>
            <person name="Minamino N."/>
            <person name="Mizutani M."/>
            <person name="Mizutani M."/>
            <person name="Mochizuki N."/>
            <person name="Monte I."/>
            <person name="Mosher R."/>
            <person name="Nagasaki H."/>
            <person name="Nakagami H."/>
            <person name="Naramoto S."/>
            <person name="Nishitani K."/>
            <person name="Ohtani M."/>
            <person name="Okamoto T."/>
            <person name="Okumura M."/>
            <person name="Phillips J."/>
            <person name="Pollak B."/>
            <person name="Reinders A."/>
            <person name="Rovekamp M."/>
            <person name="Sano R."/>
            <person name="Sawa S."/>
            <person name="Schmid M.W."/>
            <person name="Shirakawa M."/>
            <person name="Solano R."/>
            <person name="Spunde A."/>
            <person name="Suetsugu N."/>
            <person name="Sugano S."/>
            <person name="Sugiyama A."/>
            <person name="Sun R."/>
            <person name="Suzuki Y."/>
            <person name="Takenaka M."/>
            <person name="Takezawa D."/>
            <person name="Tomogane H."/>
            <person name="Tsuzuki M."/>
            <person name="Ueda T."/>
            <person name="Umeda M."/>
            <person name="Ward J.M."/>
            <person name="Watanabe Y."/>
            <person name="Yazaki K."/>
            <person name="Yokoyama R."/>
            <person name="Yoshitake Y."/>
            <person name="Yotsui I."/>
            <person name="Zachgo S."/>
            <person name="Schmutz J."/>
        </authorList>
    </citation>
    <scope>NUCLEOTIDE SEQUENCE [LARGE SCALE GENOMIC DNA]</scope>
    <source>
        <strain evidence="3">Tak-1</strain>
    </source>
</reference>
<evidence type="ECO:0000313" key="3">
    <source>
        <dbReference type="Proteomes" id="UP000244005"/>
    </source>
</evidence>
<evidence type="ECO:0000256" key="1">
    <source>
        <dbReference type="SAM" id="MobiDB-lite"/>
    </source>
</evidence>
<dbReference type="EMBL" id="KZ772767">
    <property type="protein sequence ID" value="PTQ32775.1"/>
    <property type="molecule type" value="Genomic_DNA"/>
</dbReference>
<organism evidence="2 3">
    <name type="scientific">Marchantia polymorpha</name>
    <name type="common">Common liverwort</name>
    <name type="synonym">Marchantia aquatica</name>
    <dbReference type="NCBI Taxonomy" id="3197"/>
    <lineage>
        <taxon>Eukaryota</taxon>
        <taxon>Viridiplantae</taxon>
        <taxon>Streptophyta</taxon>
        <taxon>Embryophyta</taxon>
        <taxon>Marchantiophyta</taxon>
        <taxon>Marchantiopsida</taxon>
        <taxon>Marchantiidae</taxon>
        <taxon>Marchantiales</taxon>
        <taxon>Marchantiaceae</taxon>
        <taxon>Marchantia</taxon>
    </lineage>
</organism>
<keyword evidence="3" id="KW-1185">Reference proteome</keyword>
<feature type="compositionally biased region" description="Basic and acidic residues" evidence="1">
    <location>
        <begin position="1"/>
        <end position="11"/>
    </location>
</feature>
<name>A0A2R6WFY9_MARPO</name>
<gene>
    <name evidence="2" type="ORF">MARPO_0095s0034</name>
</gene>
<accession>A0A2R6WFY9</accession>
<sequence length="86" mass="9996">MMRINLERDQGRFMGPQSAVRKTEPVLAEENLKSDGGKRGQDYYIEQAVRLSGERSCRRANPSQLDVTQTEEEDQAFDFRTWRNNS</sequence>
<evidence type="ECO:0000313" key="2">
    <source>
        <dbReference type="EMBL" id="PTQ32775.1"/>
    </source>
</evidence>
<dbReference type="AlphaFoldDB" id="A0A2R6WFY9"/>
<proteinExistence type="predicted"/>